<feature type="chain" id="PRO_5010979807" description="Hemerythrin-like domain-containing protein" evidence="5">
    <location>
        <begin position="17"/>
        <end position="134"/>
    </location>
</feature>
<dbReference type="SUPFAM" id="SSF47188">
    <property type="entry name" value="Hemerythrin-like"/>
    <property type="match status" value="1"/>
</dbReference>
<dbReference type="NCBIfam" id="TIGR02481">
    <property type="entry name" value="hemeryth_dom"/>
    <property type="match status" value="1"/>
</dbReference>
<reference evidence="9" key="1">
    <citation type="submission" date="2012-12" db="EMBL/GenBank/DDBJ databases">
        <authorList>
            <person name="Hellsten U."/>
            <person name="Grimwood J."/>
            <person name="Chapman J.A."/>
            <person name="Shapiro H."/>
            <person name="Aerts A."/>
            <person name="Otillar R.P."/>
            <person name="Terry A.Y."/>
            <person name="Boore J.L."/>
            <person name="Simakov O."/>
            <person name="Marletaz F."/>
            <person name="Cho S.-J."/>
            <person name="Edsinger-Gonzales E."/>
            <person name="Havlak P."/>
            <person name="Kuo D.-H."/>
            <person name="Larsson T."/>
            <person name="Lv J."/>
            <person name="Arendt D."/>
            <person name="Savage R."/>
            <person name="Osoegawa K."/>
            <person name="de Jong P."/>
            <person name="Lindberg D.R."/>
            <person name="Seaver E.C."/>
            <person name="Weisblat D.A."/>
            <person name="Putnam N.H."/>
            <person name="Grigoriev I.V."/>
            <person name="Rokhsar D.S."/>
        </authorList>
    </citation>
    <scope>NUCLEOTIDE SEQUENCE</scope>
</reference>
<gene>
    <name evidence="8" type="primary">20194458</name>
    <name evidence="7" type="ORF">HELRODRAFT_100575</name>
</gene>
<dbReference type="InterPro" id="IPR012827">
    <property type="entry name" value="Hemerythrin_metal-bd"/>
</dbReference>
<dbReference type="KEGG" id="hro:HELRODRAFT_100575"/>
<reference evidence="8" key="3">
    <citation type="submission" date="2015-06" db="UniProtKB">
        <authorList>
            <consortium name="EnsemblMetazoa"/>
        </authorList>
    </citation>
    <scope>IDENTIFICATION</scope>
</reference>
<reference evidence="7 9" key="2">
    <citation type="journal article" date="2013" name="Nature">
        <title>Insights into bilaterian evolution from three spiralian genomes.</title>
        <authorList>
            <person name="Simakov O."/>
            <person name="Marletaz F."/>
            <person name="Cho S.J."/>
            <person name="Edsinger-Gonzales E."/>
            <person name="Havlak P."/>
            <person name="Hellsten U."/>
            <person name="Kuo D.H."/>
            <person name="Larsson T."/>
            <person name="Lv J."/>
            <person name="Arendt D."/>
            <person name="Savage R."/>
            <person name="Osoegawa K."/>
            <person name="de Jong P."/>
            <person name="Grimwood J."/>
            <person name="Chapman J.A."/>
            <person name="Shapiro H."/>
            <person name="Aerts A."/>
            <person name="Otillar R.P."/>
            <person name="Terry A.Y."/>
            <person name="Boore J.L."/>
            <person name="Grigoriev I.V."/>
            <person name="Lindberg D.R."/>
            <person name="Seaver E.C."/>
            <person name="Weisblat D.A."/>
            <person name="Putnam N.H."/>
            <person name="Rokhsar D.S."/>
        </authorList>
    </citation>
    <scope>NUCLEOTIDE SEQUENCE</scope>
</reference>
<dbReference type="RefSeq" id="XP_009020516.1">
    <property type="nucleotide sequence ID" value="XM_009022268.1"/>
</dbReference>
<dbReference type="OMA" id="NCASKRD"/>
<dbReference type="PRINTS" id="PR00186">
    <property type="entry name" value="HEMERYTHRIN"/>
</dbReference>
<feature type="binding site" evidence="4">
    <location>
        <position position="127"/>
    </location>
    <ligand>
        <name>Fe cation</name>
        <dbReference type="ChEBI" id="CHEBI:24875"/>
        <label>2</label>
    </ligand>
</feature>
<sequence>MKVLVLLAACFAATLAFDIPEPYKWDESFKVDYEKLDEQHKGLFQAIFDVCAAPADAAALAHLKDVIEKHFRFEEGMMTAADYAGYADHKKAHDGFEARLKEGQVPVAADDVKAAKEWLVNHIKGVDFKYKTLL</sequence>
<dbReference type="Proteomes" id="UP000015101">
    <property type="component" value="Unassembled WGS sequence"/>
</dbReference>
<dbReference type="InterPro" id="IPR012312">
    <property type="entry name" value="Hemerythrin-like"/>
</dbReference>
<dbReference type="PANTHER" id="PTHR37164:SF1">
    <property type="entry name" value="BACTERIOHEMERYTHRIN"/>
    <property type="match status" value="1"/>
</dbReference>
<dbReference type="HOGENOM" id="CLU_086902_4_0_1"/>
<feature type="binding site" evidence="4">
    <location>
        <position position="40"/>
    </location>
    <ligand>
        <name>Fe cation</name>
        <dbReference type="ChEBI" id="CHEBI:24875"/>
        <label>1</label>
    </ligand>
</feature>
<keyword evidence="5" id="KW-0732">Signal</keyword>
<dbReference type="Pfam" id="PF01814">
    <property type="entry name" value="Hemerythrin"/>
    <property type="match status" value="1"/>
</dbReference>
<dbReference type="OrthoDB" id="10249344at2759"/>
<evidence type="ECO:0000259" key="6">
    <source>
        <dbReference type="Pfam" id="PF01814"/>
    </source>
</evidence>
<feature type="binding site" evidence="4">
    <location>
        <position position="70"/>
    </location>
    <ligand>
        <name>Fe cation</name>
        <dbReference type="ChEBI" id="CHEBI:24875"/>
        <label>1</label>
    </ligand>
</feature>
<dbReference type="InParanoid" id="T1ED06"/>
<dbReference type="GeneID" id="20194458"/>
<evidence type="ECO:0000256" key="4">
    <source>
        <dbReference type="PIRSR" id="PIRSR002033-1"/>
    </source>
</evidence>
<feature type="binding site" evidence="4">
    <location>
        <position position="74"/>
    </location>
    <ligand>
        <name>Fe cation</name>
        <dbReference type="ChEBI" id="CHEBI:24875"/>
        <label>2</label>
    </ligand>
</feature>
<dbReference type="EMBL" id="AMQM01005046">
    <property type="status" value="NOT_ANNOTATED_CDS"/>
    <property type="molecule type" value="Genomic_DNA"/>
</dbReference>
<evidence type="ECO:0000313" key="8">
    <source>
        <dbReference type="EnsemblMetazoa" id="HelroP100575"/>
    </source>
</evidence>
<dbReference type="PIRSF" id="PIRSF002033">
    <property type="entry name" value="Hemerythrin"/>
    <property type="match status" value="1"/>
</dbReference>
<feature type="binding site" evidence="4">
    <location>
        <position position="89"/>
    </location>
    <ligand>
        <name>Fe cation</name>
        <dbReference type="ChEBI" id="CHEBI:24875"/>
        <label>2</label>
    </ligand>
</feature>
<evidence type="ECO:0000256" key="2">
    <source>
        <dbReference type="ARBA" id="ARBA00022723"/>
    </source>
</evidence>
<dbReference type="EnsemblMetazoa" id="HelroT100575">
    <property type="protein sequence ID" value="HelroP100575"/>
    <property type="gene ID" value="HelroG100575"/>
</dbReference>
<keyword evidence="2 4" id="KW-0479">Metal-binding</keyword>
<evidence type="ECO:0000256" key="1">
    <source>
        <dbReference type="ARBA" id="ARBA00010587"/>
    </source>
</evidence>
<dbReference type="InterPro" id="IPR002063">
    <property type="entry name" value="Haemerythrin"/>
</dbReference>
<dbReference type="PROSITE" id="PS00550">
    <property type="entry name" value="HEMERYTHRINS"/>
    <property type="match status" value="1"/>
</dbReference>
<feature type="binding site" evidence="4">
    <location>
        <position position="127"/>
    </location>
    <ligand>
        <name>Fe cation</name>
        <dbReference type="ChEBI" id="CHEBI:24875"/>
        <label>1</label>
    </ligand>
</feature>
<comment type="similarity">
    <text evidence="1">Belongs to the hemerythrin family.</text>
</comment>
<proteinExistence type="inferred from homology"/>
<evidence type="ECO:0000256" key="5">
    <source>
        <dbReference type="SAM" id="SignalP"/>
    </source>
</evidence>
<feature type="binding site" evidence="4">
    <location>
        <position position="74"/>
    </location>
    <ligand>
        <name>Fe cation</name>
        <dbReference type="ChEBI" id="CHEBI:24875"/>
        <label>1</label>
    </ligand>
</feature>
<evidence type="ECO:0000313" key="7">
    <source>
        <dbReference type="EMBL" id="ESO01280.1"/>
    </source>
</evidence>
<dbReference type="Gene3D" id="1.20.120.50">
    <property type="entry name" value="Hemerythrin-like"/>
    <property type="match status" value="1"/>
</dbReference>
<dbReference type="NCBIfam" id="TIGR00058">
    <property type="entry name" value="Hemerythrin"/>
    <property type="match status" value="1"/>
</dbReference>
<feature type="binding site" evidence="4">
    <location>
        <position position="93"/>
    </location>
    <ligand>
        <name>Fe cation</name>
        <dbReference type="ChEBI" id="CHEBI:24875"/>
        <label>2</label>
    </ligand>
</feature>
<keyword evidence="3 4" id="KW-0408">Iron</keyword>
<evidence type="ECO:0000256" key="3">
    <source>
        <dbReference type="ARBA" id="ARBA00023004"/>
    </source>
</evidence>
<organism evidence="8 9">
    <name type="scientific">Helobdella robusta</name>
    <name type="common">Californian leech</name>
    <dbReference type="NCBI Taxonomy" id="6412"/>
    <lineage>
        <taxon>Eukaryota</taxon>
        <taxon>Metazoa</taxon>
        <taxon>Spiralia</taxon>
        <taxon>Lophotrochozoa</taxon>
        <taxon>Annelida</taxon>
        <taxon>Clitellata</taxon>
        <taxon>Hirudinea</taxon>
        <taxon>Rhynchobdellida</taxon>
        <taxon>Glossiphoniidae</taxon>
        <taxon>Helobdella</taxon>
    </lineage>
</organism>
<dbReference type="eggNOG" id="ENOG502SW2H">
    <property type="taxonomic scope" value="Eukaryota"/>
</dbReference>
<dbReference type="GO" id="GO:0005506">
    <property type="term" value="F:iron ion binding"/>
    <property type="evidence" value="ECO:0007669"/>
    <property type="project" value="InterPro"/>
</dbReference>
<dbReference type="CTD" id="20194458"/>
<dbReference type="InterPro" id="IPR016131">
    <property type="entry name" value="Haemerythrin_Fe_BS"/>
</dbReference>
<dbReference type="InterPro" id="IPR035938">
    <property type="entry name" value="Hemerythrin-like_sf"/>
</dbReference>
<keyword evidence="9" id="KW-1185">Reference proteome</keyword>
<dbReference type="InterPro" id="IPR050669">
    <property type="entry name" value="Hemerythrin"/>
</dbReference>
<evidence type="ECO:0000313" key="9">
    <source>
        <dbReference type="Proteomes" id="UP000015101"/>
    </source>
</evidence>
<dbReference type="PANTHER" id="PTHR37164">
    <property type="entry name" value="BACTERIOHEMERYTHRIN"/>
    <property type="match status" value="1"/>
</dbReference>
<feature type="signal peptide" evidence="5">
    <location>
        <begin position="1"/>
        <end position="16"/>
    </location>
</feature>
<accession>T1ED06</accession>
<feature type="binding site" evidence="4">
    <location>
        <position position="122"/>
    </location>
    <ligand>
        <name>Fe cation</name>
        <dbReference type="ChEBI" id="CHEBI:24875"/>
        <label>2</label>
    </ligand>
</feature>
<name>T1ED06_HELRO</name>
<dbReference type="EMBL" id="KB096785">
    <property type="protein sequence ID" value="ESO01280.1"/>
    <property type="molecule type" value="Genomic_DNA"/>
</dbReference>
<feature type="domain" description="Hemerythrin-like" evidence="6">
    <location>
        <begin position="33"/>
        <end position="133"/>
    </location>
</feature>
<protein>
    <recommendedName>
        <fullName evidence="6">Hemerythrin-like domain-containing protein</fullName>
    </recommendedName>
</protein>
<dbReference type="CDD" id="cd12107">
    <property type="entry name" value="Hemerythrin"/>
    <property type="match status" value="1"/>
</dbReference>
<dbReference type="AlphaFoldDB" id="T1ED06"/>